<evidence type="ECO:0000313" key="10">
    <source>
        <dbReference type="EMBL" id="ROP36011.1"/>
    </source>
</evidence>
<dbReference type="Gene3D" id="2.70.98.60">
    <property type="entry name" value="alpha-galactosidase from lactobacil brevis"/>
    <property type="match status" value="1"/>
</dbReference>
<dbReference type="PROSITE" id="PS00512">
    <property type="entry name" value="ALPHA_GALACTOSIDASE"/>
    <property type="match status" value="1"/>
</dbReference>
<feature type="binding site" evidence="7">
    <location>
        <begin position="345"/>
        <end position="346"/>
    </location>
    <ligand>
        <name>substrate</name>
    </ligand>
</feature>
<feature type="binding site" evidence="7">
    <location>
        <begin position="455"/>
        <end position="459"/>
    </location>
    <ligand>
        <name>substrate</name>
    </ligand>
</feature>
<gene>
    <name evidence="10" type="ORF">EDD40_1271</name>
</gene>
<evidence type="ECO:0000256" key="3">
    <source>
        <dbReference type="ARBA" id="ARBA00022801"/>
    </source>
</evidence>
<evidence type="ECO:0000313" key="11">
    <source>
        <dbReference type="Proteomes" id="UP000268727"/>
    </source>
</evidence>
<dbReference type="InterPro" id="IPR050985">
    <property type="entry name" value="Alpha-glycosidase_related"/>
</dbReference>
<dbReference type="Gene3D" id="3.20.20.70">
    <property type="entry name" value="Aldolase class I"/>
    <property type="match status" value="1"/>
</dbReference>
<dbReference type="GO" id="GO:0016052">
    <property type="term" value="P:carbohydrate catabolic process"/>
    <property type="evidence" value="ECO:0007669"/>
    <property type="project" value="InterPro"/>
</dbReference>
<keyword evidence="11" id="KW-1185">Reference proteome</keyword>
<feature type="binding site" evidence="7">
    <location>
        <position position="422"/>
    </location>
    <ligand>
        <name>substrate</name>
    </ligand>
</feature>
<evidence type="ECO:0000256" key="6">
    <source>
        <dbReference type="PIRSR" id="PIRSR005536-1"/>
    </source>
</evidence>
<dbReference type="FunFam" id="3.20.20.70:FF:000118">
    <property type="entry name" value="Alpha-galactosidase"/>
    <property type="match status" value="1"/>
</dbReference>
<dbReference type="InterPro" id="IPR002252">
    <property type="entry name" value="Glyco_hydro_36"/>
</dbReference>
<dbReference type="PIRSF" id="PIRSF005536">
    <property type="entry name" value="Agal"/>
    <property type="match status" value="1"/>
</dbReference>
<evidence type="ECO:0000259" key="9">
    <source>
        <dbReference type="Pfam" id="PF16875"/>
    </source>
</evidence>
<evidence type="ECO:0000256" key="2">
    <source>
        <dbReference type="ARBA" id="ARBA00012755"/>
    </source>
</evidence>
<dbReference type="Pfam" id="PF02065">
    <property type="entry name" value="Melibiase"/>
    <property type="match status" value="1"/>
</dbReference>
<keyword evidence="4 5" id="KW-0326">Glycosidase</keyword>
<feature type="binding site" evidence="7">
    <location>
        <position position="505"/>
    </location>
    <ligand>
        <name>substrate</name>
    </ligand>
</feature>
<dbReference type="CDD" id="cd14791">
    <property type="entry name" value="GH36"/>
    <property type="match status" value="1"/>
</dbReference>
<protein>
    <recommendedName>
        <fullName evidence="2 5">Alpha-galactosidase</fullName>
        <ecNumber evidence="2 5">3.2.1.22</ecNumber>
    </recommendedName>
</protein>
<comment type="similarity">
    <text evidence="5">Belongs to the glycosyl hydrolase.</text>
</comment>
<comment type="caution">
    <text evidence="10">The sequence shown here is derived from an EMBL/GenBank/DDBJ whole genome shotgun (WGS) entry which is preliminary data.</text>
</comment>
<dbReference type="Gene3D" id="2.60.40.1180">
    <property type="entry name" value="Golgi alpha-mannosidase II"/>
    <property type="match status" value="1"/>
</dbReference>
<dbReference type="PANTHER" id="PTHR43053">
    <property type="entry name" value="GLYCOSIDASE FAMILY 31"/>
    <property type="match status" value="1"/>
</dbReference>
<dbReference type="InterPro" id="IPR000111">
    <property type="entry name" value="Glyco_hydro_27/36_CS"/>
</dbReference>
<dbReference type="PANTHER" id="PTHR43053:SF3">
    <property type="entry name" value="ALPHA-GALACTOSIDASE C-RELATED"/>
    <property type="match status" value="1"/>
</dbReference>
<name>A0A3N1H0E2_9PSEU</name>
<feature type="binding site" evidence="7">
    <location>
        <position position="527"/>
    </location>
    <ligand>
        <name>substrate</name>
    </ligand>
</feature>
<dbReference type="InterPro" id="IPR038417">
    <property type="entry name" value="Alpga-gal_N_sf"/>
</dbReference>
<comment type="catalytic activity">
    <reaction evidence="1 5">
        <text>Hydrolysis of terminal, non-reducing alpha-D-galactose residues in alpha-D-galactosides, including galactose oligosaccharides, galactomannans and galactolipids.</text>
        <dbReference type="EC" id="3.2.1.22"/>
    </reaction>
</comment>
<reference evidence="10 11" key="1">
    <citation type="submission" date="2018-11" db="EMBL/GenBank/DDBJ databases">
        <title>Sequencing the genomes of 1000 actinobacteria strains.</title>
        <authorList>
            <person name="Klenk H.-P."/>
        </authorList>
    </citation>
    <scope>NUCLEOTIDE SEQUENCE [LARGE SCALE GENOMIC DNA]</scope>
    <source>
        <strain evidence="10 11">DSM 44231</strain>
    </source>
</reference>
<dbReference type="Pfam" id="PF16874">
    <property type="entry name" value="Glyco_hydro_36C"/>
    <property type="match status" value="1"/>
</dbReference>
<keyword evidence="3 5" id="KW-0378">Hydrolase</keyword>
<dbReference type="Pfam" id="PF16875">
    <property type="entry name" value="Glyco_hydro_36N"/>
    <property type="match status" value="1"/>
</dbReference>
<evidence type="ECO:0000256" key="5">
    <source>
        <dbReference type="PIRNR" id="PIRNR005536"/>
    </source>
</evidence>
<dbReference type="SUPFAM" id="SSF51445">
    <property type="entry name" value="(Trans)glycosidases"/>
    <property type="match status" value="1"/>
</dbReference>
<dbReference type="InterPro" id="IPR031705">
    <property type="entry name" value="Glyco_hydro_36_C"/>
</dbReference>
<evidence type="ECO:0000259" key="8">
    <source>
        <dbReference type="Pfam" id="PF16874"/>
    </source>
</evidence>
<dbReference type="RefSeq" id="WP_123742061.1">
    <property type="nucleotide sequence ID" value="NZ_RJKM01000001.1"/>
</dbReference>
<dbReference type="EC" id="3.2.1.22" evidence="2 5"/>
<dbReference type="InterPro" id="IPR013785">
    <property type="entry name" value="Aldolase_TIM"/>
</dbReference>
<evidence type="ECO:0000256" key="4">
    <source>
        <dbReference type="ARBA" id="ARBA00023295"/>
    </source>
</evidence>
<feature type="active site" description="Nucleophile" evidence="6">
    <location>
        <position position="457"/>
    </location>
</feature>
<proteinExistence type="inferred from homology"/>
<dbReference type="EMBL" id="RJKM01000001">
    <property type="protein sequence ID" value="ROP36011.1"/>
    <property type="molecule type" value="Genomic_DNA"/>
</dbReference>
<organism evidence="10 11">
    <name type="scientific">Saccharothrix texasensis</name>
    <dbReference type="NCBI Taxonomy" id="103734"/>
    <lineage>
        <taxon>Bacteria</taxon>
        <taxon>Bacillati</taxon>
        <taxon>Actinomycetota</taxon>
        <taxon>Actinomycetes</taxon>
        <taxon>Pseudonocardiales</taxon>
        <taxon>Pseudonocardiaceae</taxon>
        <taxon>Saccharothrix</taxon>
    </lineage>
</organism>
<feature type="domain" description="Glycosyl hydrolase family 36 N-terminal" evidence="9">
    <location>
        <begin position="33"/>
        <end position="264"/>
    </location>
</feature>
<sequence length="726" mass="80367">MPAVTRTTCAGRPAWLVRTSCSAMLVSVADGGALVLDHWGGDGGALDGGLNGDSYLPHTPWNRPSQAHFLDGVPLAYSVHGDRAFKEPGLVVARQDGSSVSRLTLSEDHVEGDVLRLVFEDPGSGLLVEHRFAAAVEHGIVVRDVRVENRGAQPLRVERIASAVLGLPPARYQSWALTGRWGDEYQLTRRDLMPGKVVLDSRRGFTSHEANPWFALTEAGQDGPVWFGALAWSGNWSIVFETERNDALHVVAGINPFDSAWHLEPGESFRTPPLVCGYADDGLDGAARLMHRYQRDHVLPARHRGTPPPVHYNTWLATSFDVEVGHQVELATRAAELGVELFVVDDGWFGARRDDHAGLGDWVVDPVKFPGGLGELVDEVHRLGMKFGIWLEPEMVNPDSDLHRAHPDWVLHLPDRETTLSRNQLVLNFARDDVREGVVEQVRALLREHRIDFVKWDHNRPYTEVGWPQAPVERRREVWVRHVRGVYEVIARLRAEFPDLMIETCAGGGGRADLGILGVADLAQVSDNTDPSDRLRVQHGFSRAYAPRAMVGWVADAPEPTTGRTSPLEFRFHVAMQGVLGISGDILAWGDDERTRAAGLIAEYKRVRPTIQDGDQHWLVPPSDRGPCAVQYVSRDRDEVVVFVYQVRGVVGEGPRRLRLRGLDAGRRYRRSGDGAVTTGAALMAVGLPSAFPPPEPPGHTEDWRSRVEVWRAVGEESGAVRQEEV</sequence>
<dbReference type="PRINTS" id="PR00743">
    <property type="entry name" value="GLHYDRLASE36"/>
</dbReference>
<dbReference type="InterPro" id="IPR031704">
    <property type="entry name" value="Glyco_hydro_36_N"/>
</dbReference>
<dbReference type="Proteomes" id="UP000268727">
    <property type="component" value="Unassembled WGS sequence"/>
</dbReference>
<feature type="active site" description="Proton donor" evidence="6">
    <location>
        <position position="527"/>
    </location>
</feature>
<evidence type="ECO:0000256" key="1">
    <source>
        <dbReference type="ARBA" id="ARBA00001255"/>
    </source>
</evidence>
<dbReference type="OrthoDB" id="9758822at2"/>
<evidence type="ECO:0000256" key="7">
    <source>
        <dbReference type="PIRSR" id="PIRSR005536-2"/>
    </source>
</evidence>
<feature type="binding site" evidence="7">
    <location>
        <position position="181"/>
    </location>
    <ligand>
        <name>substrate</name>
    </ligand>
</feature>
<accession>A0A3N1H0E2</accession>
<dbReference type="InterPro" id="IPR017853">
    <property type="entry name" value="GH"/>
</dbReference>
<feature type="domain" description="Glycosyl hydrolase family 36 C-terminal" evidence="8">
    <location>
        <begin position="628"/>
        <end position="708"/>
    </location>
</feature>
<dbReference type="InterPro" id="IPR013780">
    <property type="entry name" value="Glyco_hydro_b"/>
</dbReference>
<dbReference type="AlphaFoldDB" id="A0A3N1H0E2"/>
<dbReference type="GO" id="GO:0004557">
    <property type="term" value="F:alpha-galactosidase activity"/>
    <property type="evidence" value="ECO:0007669"/>
    <property type="project" value="UniProtKB-UniRule"/>
</dbReference>